<evidence type="ECO:0000259" key="1">
    <source>
        <dbReference type="PROSITE" id="PS51831"/>
    </source>
</evidence>
<evidence type="ECO:0000313" key="2">
    <source>
        <dbReference type="EMBL" id="RJP60046.1"/>
    </source>
</evidence>
<dbReference type="EMBL" id="QZJZ01000036">
    <property type="protein sequence ID" value="RJP60046.1"/>
    <property type="molecule type" value="Genomic_DNA"/>
</dbReference>
<dbReference type="Gene3D" id="1.10.3210.10">
    <property type="entry name" value="Hypothetical protein af1432"/>
    <property type="match status" value="1"/>
</dbReference>
<dbReference type="AlphaFoldDB" id="A0A3A4R6H8"/>
<proteinExistence type="predicted"/>
<dbReference type="Pfam" id="PF13328">
    <property type="entry name" value="HD_4"/>
    <property type="match status" value="1"/>
</dbReference>
<dbReference type="PANTHER" id="PTHR46246:SF1">
    <property type="entry name" value="GUANOSINE-3',5'-BIS(DIPHOSPHATE) 3'-PYROPHOSPHOHYDROLASE MESH1"/>
    <property type="match status" value="1"/>
</dbReference>
<dbReference type="SUPFAM" id="SSF109604">
    <property type="entry name" value="HD-domain/PDEase-like"/>
    <property type="match status" value="1"/>
</dbReference>
<accession>A0A3A4R6H8</accession>
<feature type="domain" description="HD" evidence="1">
    <location>
        <begin position="37"/>
        <end position="132"/>
    </location>
</feature>
<protein>
    <submittedName>
        <fullName evidence="2">HD domain-containing protein</fullName>
    </submittedName>
</protein>
<organism evidence="2 3">
    <name type="scientific">Candidatus Auribacter fodinae</name>
    <dbReference type="NCBI Taxonomy" id="2093366"/>
    <lineage>
        <taxon>Bacteria</taxon>
        <taxon>Pseudomonadati</taxon>
        <taxon>Candidatus Auribacterota</taxon>
        <taxon>Candidatus Auribacteria</taxon>
        <taxon>Candidatus Auribacterales</taxon>
        <taxon>Candidatus Auribacteraceae</taxon>
        <taxon>Candidatus Auribacter</taxon>
    </lineage>
</organism>
<dbReference type="Proteomes" id="UP000266426">
    <property type="component" value="Unassembled WGS sequence"/>
</dbReference>
<gene>
    <name evidence="2" type="ORF">C4541_04930</name>
</gene>
<dbReference type="InterPro" id="IPR003607">
    <property type="entry name" value="HD/PDEase_dom"/>
</dbReference>
<comment type="caution">
    <text evidence="2">The sequence shown here is derived from an EMBL/GenBank/DDBJ whole genome shotgun (WGS) entry which is preliminary data.</text>
</comment>
<dbReference type="PROSITE" id="PS51831">
    <property type="entry name" value="HD"/>
    <property type="match status" value="1"/>
</dbReference>
<dbReference type="PANTHER" id="PTHR46246">
    <property type="entry name" value="GUANOSINE-3',5'-BIS(DIPHOSPHATE) 3'-PYROPHOSPHOHYDROLASE MESH1"/>
    <property type="match status" value="1"/>
</dbReference>
<sequence>MDSDMNSTCFSLLLKAICLASDIHKKERRRDKDQSPYINHPVEVSKIVAEIGAIHDPKTIIAAILHDVLESSEMNEEDLASVFGTEIASIVQEVTDDMTLPRKIRKQLQIDHAAKLSPPARAIKLADKISNVQTIFHTSDEVWPVKKQKKYLSWAQKVVEQLHGTNESMETYFTDLCRKAEDYLAQR</sequence>
<evidence type="ECO:0000313" key="3">
    <source>
        <dbReference type="Proteomes" id="UP000266426"/>
    </source>
</evidence>
<name>A0A3A4R6H8_9BACT</name>
<dbReference type="CDD" id="cd00077">
    <property type="entry name" value="HDc"/>
    <property type="match status" value="1"/>
</dbReference>
<reference evidence="2 3" key="1">
    <citation type="journal article" date="2017" name="ISME J.">
        <title>Energy and carbon metabolisms in a deep terrestrial subsurface fluid microbial community.</title>
        <authorList>
            <person name="Momper L."/>
            <person name="Jungbluth S.P."/>
            <person name="Lee M.D."/>
            <person name="Amend J.P."/>
        </authorList>
    </citation>
    <scope>NUCLEOTIDE SEQUENCE [LARGE SCALE GENOMIC DNA]</scope>
    <source>
        <strain evidence="2">SURF_26</strain>
    </source>
</reference>
<dbReference type="InterPro" id="IPR006674">
    <property type="entry name" value="HD_domain"/>
</dbReference>
<dbReference type="SMART" id="SM00471">
    <property type="entry name" value="HDc"/>
    <property type="match status" value="1"/>
</dbReference>
<dbReference type="GO" id="GO:0008893">
    <property type="term" value="F:guanosine-3',5'-bis(diphosphate) 3'-diphosphatase activity"/>
    <property type="evidence" value="ECO:0007669"/>
    <property type="project" value="TreeGrafter"/>
</dbReference>
<dbReference type="InterPro" id="IPR052194">
    <property type="entry name" value="MESH1"/>
</dbReference>